<protein>
    <submittedName>
        <fullName evidence="2">Uncharacterized protein</fullName>
    </submittedName>
</protein>
<reference evidence="2 3" key="1">
    <citation type="submission" date="2023-01" db="EMBL/GenBank/DDBJ databases">
        <title>Analysis of 21 Apiospora genomes using comparative genomics revels a genus with tremendous synthesis potential of carbohydrate active enzymes and secondary metabolites.</title>
        <authorList>
            <person name="Sorensen T."/>
        </authorList>
    </citation>
    <scope>NUCLEOTIDE SEQUENCE [LARGE SCALE GENOMIC DNA]</scope>
    <source>
        <strain evidence="2 3">CBS 20057</strain>
    </source>
</reference>
<organism evidence="2 3">
    <name type="scientific">Apiospora marii</name>
    <dbReference type="NCBI Taxonomy" id="335849"/>
    <lineage>
        <taxon>Eukaryota</taxon>
        <taxon>Fungi</taxon>
        <taxon>Dikarya</taxon>
        <taxon>Ascomycota</taxon>
        <taxon>Pezizomycotina</taxon>
        <taxon>Sordariomycetes</taxon>
        <taxon>Xylariomycetidae</taxon>
        <taxon>Amphisphaeriales</taxon>
        <taxon>Apiosporaceae</taxon>
        <taxon>Apiospora</taxon>
    </lineage>
</organism>
<evidence type="ECO:0000313" key="3">
    <source>
        <dbReference type="Proteomes" id="UP001396898"/>
    </source>
</evidence>
<accession>A0ABR1RA87</accession>
<name>A0ABR1RA87_9PEZI</name>
<evidence type="ECO:0000313" key="2">
    <source>
        <dbReference type="EMBL" id="KAK8006256.1"/>
    </source>
</evidence>
<dbReference type="EMBL" id="JAQQWI010000017">
    <property type="protein sequence ID" value="KAK8006256.1"/>
    <property type="molecule type" value="Genomic_DNA"/>
</dbReference>
<sequence>MATGGIQGVVNDPDVGQGSTDIFLGQHTRVAALGRARPIRDRHPQGRWALGAAPCEQRRVETAQKAIEDKNRQLEANDRAPAAAIVVRAATSTTTSPSPTTTTATTARTI</sequence>
<keyword evidence="3" id="KW-1185">Reference proteome</keyword>
<proteinExistence type="predicted"/>
<feature type="region of interest" description="Disordered" evidence="1">
    <location>
        <begin position="89"/>
        <end position="110"/>
    </location>
</feature>
<evidence type="ECO:0000256" key="1">
    <source>
        <dbReference type="SAM" id="MobiDB-lite"/>
    </source>
</evidence>
<comment type="caution">
    <text evidence="2">The sequence shown here is derived from an EMBL/GenBank/DDBJ whole genome shotgun (WGS) entry which is preliminary data.</text>
</comment>
<dbReference type="Proteomes" id="UP001396898">
    <property type="component" value="Unassembled WGS sequence"/>
</dbReference>
<gene>
    <name evidence="2" type="ORF">PG991_012553</name>
</gene>